<gene>
    <name evidence="2" type="ORF">GCM10009559_81720</name>
</gene>
<dbReference type="EMBL" id="BAAAHP010000366">
    <property type="protein sequence ID" value="GAA0910796.1"/>
    <property type="molecule type" value="Genomic_DNA"/>
</dbReference>
<sequence>MFVDTFTQARLRRRSLSAGSIRNLGKLERTRTTGTRDRATLEEHPAAIGVADLRFRRAARRHARRLGAQLQPRRRERGPFRGRDAADGGDPVRPTQSCALERGRERRELSHDDHAPRRESGDVDRDGTDALEAGLDVIACDDGQRCVQ</sequence>
<protein>
    <submittedName>
        <fullName evidence="2">Uncharacterized protein</fullName>
    </submittedName>
</protein>
<name>A0ABN1NK72_9PSEU</name>
<reference evidence="2 3" key="1">
    <citation type="journal article" date="2019" name="Int. J. Syst. Evol. Microbiol.">
        <title>The Global Catalogue of Microorganisms (GCM) 10K type strain sequencing project: providing services to taxonomists for standard genome sequencing and annotation.</title>
        <authorList>
            <consortium name="The Broad Institute Genomics Platform"/>
            <consortium name="The Broad Institute Genome Sequencing Center for Infectious Disease"/>
            <person name="Wu L."/>
            <person name="Ma J."/>
        </authorList>
    </citation>
    <scope>NUCLEOTIDE SEQUENCE [LARGE SCALE GENOMIC DNA]</scope>
    <source>
        <strain evidence="2 3">JCM 11117</strain>
    </source>
</reference>
<evidence type="ECO:0000313" key="3">
    <source>
        <dbReference type="Proteomes" id="UP001499967"/>
    </source>
</evidence>
<evidence type="ECO:0000256" key="1">
    <source>
        <dbReference type="SAM" id="MobiDB-lite"/>
    </source>
</evidence>
<proteinExistence type="predicted"/>
<feature type="compositionally biased region" description="Basic and acidic residues" evidence="1">
    <location>
        <begin position="101"/>
        <end position="128"/>
    </location>
</feature>
<evidence type="ECO:0000313" key="2">
    <source>
        <dbReference type="EMBL" id="GAA0910796.1"/>
    </source>
</evidence>
<feature type="region of interest" description="Disordered" evidence="1">
    <location>
        <begin position="63"/>
        <end position="128"/>
    </location>
</feature>
<keyword evidence="3" id="KW-1185">Reference proteome</keyword>
<dbReference type="Proteomes" id="UP001499967">
    <property type="component" value="Unassembled WGS sequence"/>
</dbReference>
<organism evidence="2 3">
    <name type="scientific">Pseudonocardia zijingensis</name>
    <dbReference type="NCBI Taxonomy" id="153376"/>
    <lineage>
        <taxon>Bacteria</taxon>
        <taxon>Bacillati</taxon>
        <taxon>Actinomycetota</taxon>
        <taxon>Actinomycetes</taxon>
        <taxon>Pseudonocardiales</taxon>
        <taxon>Pseudonocardiaceae</taxon>
        <taxon>Pseudonocardia</taxon>
    </lineage>
</organism>
<accession>A0ABN1NK72</accession>
<feature type="compositionally biased region" description="Basic and acidic residues" evidence="1">
    <location>
        <begin position="77"/>
        <end position="86"/>
    </location>
</feature>
<comment type="caution">
    <text evidence="2">The sequence shown here is derived from an EMBL/GenBank/DDBJ whole genome shotgun (WGS) entry which is preliminary data.</text>
</comment>